<gene>
    <name evidence="2" type="ORF">DNU06_05040</name>
</gene>
<keyword evidence="1" id="KW-1133">Transmembrane helix</keyword>
<keyword evidence="3" id="KW-1185">Reference proteome</keyword>
<dbReference type="RefSeq" id="WP_111062138.1">
    <property type="nucleotide sequence ID" value="NZ_JBHUCU010000002.1"/>
</dbReference>
<keyword evidence="1" id="KW-0472">Membrane</keyword>
<evidence type="ECO:0000256" key="1">
    <source>
        <dbReference type="SAM" id="Phobius"/>
    </source>
</evidence>
<feature type="transmembrane region" description="Helical" evidence="1">
    <location>
        <begin position="95"/>
        <end position="115"/>
    </location>
</feature>
<sequence>MDVEKDPIKNTVQEDFFSIEVPKDFSERVMRNIEVLAAQKKVVKPLIAKKAWYWVIGIAALVFVIGFWVDIQTAAATPIGFSLPELSFTDFKLSIRLFAIISCMLTLLTLADVFYRRFRRNA</sequence>
<organism evidence="2 3">
    <name type="scientific">Putridiphycobacter roseus</name>
    <dbReference type="NCBI Taxonomy" id="2219161"/>
    <lineage>
        <taxon>Bacteria</taxon>
        <taxon>Pseudomonadati</taxon>
        <taxon>Bacteroidota</taxon>
        <taxon>Flavobacteriia</taxon>
        <taxon>Flavobacteriales</taxon>
        <taxon>Crocinitomicaceae</taxon>
        <taxon>Putridiphycobacter</taxon>
    </lineage>
</organism>
<evidence type="ECO:0000313" key="2">
    <source>
        <dbReference type="EMBL" id="PZE17987.1"/>
    </source>
</evidence>
<dbReference type="AlphaFoldDB" id="A0A2W1N147"/>
<dbReference type="Proteomes" id="UP000249248">
    <property type="component" value="Unassembled WGS sequence"/>
</dbReference>
<evidence type="ECO:0008006" key="4">
    <source>
        <dbReference type="Google" id="ProtNLM"/>
    </source>
</evidence>
<name>A0A2W1N147_9FLAO</name>
<accession>A0A2W1N147</accession>
<feature type="transmembrane region" description="Helical" evidence="1">
    <location>
        <begin position="51"/>
        <end position="75"/>
    </location>
</feature>
<evidence type="ECO:0000313" key="3">
    <source>
        <dbReference type="Proteomes" id="UP000249248"/>
    </source>
</evidence>
<reference evidence="2 3" key="1">
    <citation type="submission" date="2018-06" db="EMBL/GenBank/DDBJ databases">
        <title>The draft genome sequence of Crocinitomix sp. SM1701.</title>
        <authorList>
            <person name="Zhang X."/>
        </authorList>
    </citation>
    <scope>NUCLEOTIDE SEQUENCE [LARGE SCALE GENOMIC DNA]</scope>
    <source>
        <strain evidence="2 3">SM1701</strain>
    </source>
</reference>
<keyword evidence="1" id="KW-0812">Transmembrane</keyword>
<proteinExistence type="predicted"/>
<protein>
    <recommendedName>
        <fullName evidence="4">DUF5056 domain-containing protein</fullName>
    </recommendedName>
</protein>
<dbReference type="EMBL" id="QKSB01000002">
    <property type="protein sequence ID" value="PZE17987.1"/>
    <property type="molecule type" value="Genomic_DNA"/>
</dbReference>
<comment type="caution">
    <text evidence="2">The sequence shown here is derived from an EMBL/GenBank/DDBJ whole genome shotgun (WGS) entry which is preliminary data.</text>
</comment>
<dbReference type="OrthoDB" id="1446747at2"/>